<keyword evidence="3" id="KW-1185">Reference proteome</keyword>
<dbReference type="Proteomes" id="UP000289738">
    <property type="component" value="Chromosome A09"/>
</dbReference>
<keyword evidence="1" id="KW-1133">Transmembrane helix</keyword>
<feature type="transmembrane region" description="Helical" evidence="1">
    <location>
        <begin position="21"/>
        <end position="40"/>
    </location>
</feature>
<dbReference type="AlphaFoldDB" id="A0A445BD98"/>
<protein>
    <submittedName>
        <fullName evidence="2">Uncharacterized protein</fullName>
    </submittedName>
</protein>
<gene>
    <name evidence="2" type="ORF">Ahy_A09g041563</name>
</gene>
<dbReference type="EMBL" id="SDMP01000009">
    <property type="protein sequence ID" value="RYR36601.1"/>
    <property type="molecule type" value="Genomic_DNA"/>
</dbReference>
<accession>A0A445BD98</accession>
<proteinExistence type="predicted"/>
<comment type="caution">
    <text evidence="2">The sequence shown here is derived from an EMBL/GenBank/DDBJ whole genome shotgun (WGS) entry which is preliminary data.</text>
</comment>
<sequence length="59" mass="7224">MRNLSFLILRVNDACCRKVSFLLFWVFLYFGYFLLLDPNLQTYHFCFGCKLYIHKCIKF</sequence>
<keyword evidence="1" id="KW-0472">Membrane</keyword>
<reference evidence="2 3" key="1">
    <citation type="submission" date="2019-01" db="EMBL/GenBank/DDBJ databases">
        <title>Sequencing of cultivated peanut Arachis hypogaea provides insights into genome evolution and oil improvement.</title>
        <authorList>
            <person name="Chen X."/>
        </authorList>
    </citation>
    <scope>NUCLEOTIDE SEQUENCE [LARGE SCALE GENOMIC DNA]</scope>
    <source>
        <strain evidence="3">cv. Fuhuasheng</strain>
        <tissue evidence="2">Leaves</tissue>
    </source>
</reference>
<name>A0A445BD98_ARAHY</name>
<evidence type="ECO:0000313" key="2">
    <source>
        <dbReference type="EMBL" id="RYR36601.1"/>
    </source>
</evidence>
<evidence type="ECO:0000313" key="3">
    <source>
        <dbReference type="Proteomes" id="UP000289738"/>
    </source>
</evidence>
<evidence type="ECO:0000256" key="1">
    <source>
        <dbReference type="SAM" id="Phobius"/>
    </source>
</evidence>
<organism evidence="2 3">
    <name type="scientific">Arachis hypogaea</name>
    <name type="common">Peanut</name>
    <dbReference type="NCBI Taxonomy" id="3818"/>
    <lineage>
        <taxon>Eukaryota</taxon>
        <taxon>Viridiplantae</taxon>
        <taxon>Streptophyta</taxon>
        <taxon>Embryophyta</taxon>
        <taxon>Tracheophyta</taxon>
        <taxon>Spermatophyta</taxon>
        <taxon>Magnoliopsida</taxon>
        <taxon>eudicotyledons</taxon>
        <taxon>Gunneridae</taxon>
        <taxon>Pentapetalae</taxon>
        <taxon>rosids</taxon>
        <taxon>fabids</taxon>
        <taxon>Fabales</taxon>
        <taxon>Fabaceae</taxon>
        <taxon>Papilionoideae</taxon>
        <taxon>50 kb inversion clade</taxon>
        <taxon>dalbergioids sensu lato</taxon>
        <taxon>Dalbergieae</taxon>
        <taxon>Pterocarpus clade</taxon>
        <taxon>Arachis</taxon>
    </lineage>
</organism>
<keyword evidence="1" id="KW-0812">Transmembrane</keyword>